<dbReference type="GeneID" id="41540809"/>
<reference evidence="1 4" key="2">
    <citation type="submission" date="2019-04" db="EMBL/GenBank/DDBJ databases">
        <title>Draft genome sequences of Streptomyces avermitilis NBRC 14893.</title>
        <authorList>
            <person name="Komaki H."/>
            <person name="Tamura T."/>
            <person name="Hosoyama A."/>
        </authorList>
    </citation>
    <scope>NUCLEOTIDE SEQUENCE [LARGE SCALE GENOMIC DNA]</scope>
    <source>
        <strain evidence="1 4">NBRC 14893</strain>
    </source>
</reference>
<dbReference type="OMA" id="EWEELVH"/>
<evidence type="ECO:0000313" key="1">
    <source>
        <dbReference type="EMBL" id="GDY63707.1"/>
    </source>
</evidence>
<name>A0A4D4LZ38_STRAX</name>
<dbReference type="Proteomes" id="UP000302139">
    <property type="component" value="Unassembled WGS sequence"/>
</dbReference>
<dbReference type="Proteomes" id="UP000299211">
    <property type="component" value="Unassembled WGS sequence"/>
</dbReference>
<evidence type="ECO:0000313" key="3">
    <source>
        <dbReference type="Proteomes" id="UP000299211"/>
    </source>
</evidence>
<evidence type="ECO:0000313" key="4">
    <source>
        <dbReference type="Proteomes" id="UP000302139"/>
    </source>
</evidence>
<dbReference type="EMBL" id="BJHX01000001">
    <property type="protein sequence ID" value="GDY63707.1"/>
    <property type="molecule type" value="Genomic_DNA"/>
</dbReference>
<proteinExistence type="predicted"/>
<sequence length="133" mass="14788">MYGRSDEAWEQLTDAGLKFLVERAQLHKVTTYTEMNSVLARRTGLPGFDFEQADERAAMGYLLGLIVEQDYPKSGLMISALVHYLGANDAGPGFYTLAQRLDLLPKDSSATARLEFWIGQVNSLHQLHSAPGR</sequence>
<gene>
    <name evidence="1" type="ORF">SAV14893_031000</name>
    <name evidence="2" type="ORF">SAV31267_056360</name>
</gene>
<evidence type="ECO:0000313" key="2">
    <source>
        <dbReference type="EMBL" id="GDY76151.1"/>
    </source>
</evidence>
<reference evidence="2 3" key="1">
    <citation type="submission" date="2019-04" db="EMBL/GenBank/DDBJ databases">
        <title>Draft genome sequences of Streptomyces avermitilis ATCC 31267.</title>
        <authorList>
            <person name="Komaki H."/>
            <person name="Tamura T."/>
            <person name="Hosoyama A."/>
        </authorList>
    </citation>
    <scope>NUCLEOTIDE SEQUENCE [LARGE SCALE GENOMIC DNA]</scope>
    <source>
        <strain evidence="2 3">ATCC 31267</strain>
    </source>
</reference>
<accession>A0A4D4LZ38</accession>
<dbReference type="AlphaFoldDB" id="A0A4D4LZ38"/>
<protein>
    <submittedName>
        <fullName evidence="1">Uncharacterized protein</fullName>
    </submittedName>
</protein>
<dbReference type="EMBL" id="BJHY01000001">
    <property type="protein sequence ID" value="GDY76151.1"/>
    <property type="molecule type" value="Genomic_DNA"/>
</dbReference>
<organism evidence="1 4">
    <name type="scientific">Streptomyces avermitilis</name>
    <dbReference type="NCBI Taxonomy" id="33903"/>
    <lineage>
        <taxon>Bacteria</taxon>
        <taxon>Bacillati</taxon>
        <taxon>Actinomycetota</taxon>
        <taxon>Actinomycetes</taxon>
        <taxon>Kitasatosporales</taxon>
        <taxon>Streptomycetaceae</taxon>
        <taxon>Streptomyces</taxon>
    </lineage>
</organism>
<dbReference type="RefSeq" id="WP_010985175.1">
    <property type="nucleotide sequence ID" value="NZ_BAABTN010000080.1"/>
</dbReference>
<comment type="caution">
    <text evidence="1">The sequence shown here is derived from an EMBL/GenBank/DDBJ whole genome shotgun (WGS) entry which is preliminary data.</text>
</comment>